<dbReference type="AlphaFoldDB" id="A0AAD5N103"/>
<reference evidence="1" key="1">
    <citation type="submission" date="2021-06" db="EMBL/GenBank/DDBJ databases">
        <title>Parelaphostrongylus tenuis whole genome reference sequence.</title>
        <authorList>
            <person name="Garwood T.J."/>
            <person name="Larsen P.A."/>
            <person name="Fountain-Jones N.M."/>
            <person name="Garbe J.R."/>
            <person name="Macchietto M.G."/>
            <person name="Kania S.A."/>
            <person name="Gerhold R.W."/>
            <person name="Richards J.E."/>
            <person name="Wolf T.M."/>
        </authorList>
    </citation>
    <scope>NUCLEOTIDE SEQUENCE</scope>
    <source>
        <strain evidence="1">MNPRO001-30</strain>
        <tissue evidence="1">Meninges</tissue>
    </source>
</reference>
<dbReference type="EMBL" id="JAHQIW010003652">
    <property type="protein sequence ID" value="KAJ1359616.1"/>
    <property type="molecule type" value="Genomic_DNA"/>
</dbReference>
<organism evidence="1 2">
    <name type="scientific">Parelaphostrongylus tenuis</name>
    <name type="common">Meningeal worm</name>
    <dbReference type="NCBI Taxonomy" id="148309"/>
    <lineage>
        <taxon>Eukaryota</taxon>
        <taxon>Metazoa</taxon>
        <taxon>Ecdysozoa</taxon>
        <taxon>Nematoda</taxon>
        <taxon>Chromadorea</taxon>
        <taxon>Rhabditida</taxon>
        <taxon>Rhabditina</taxon>
        <taxon>Rhabditomorpha</taxon>
        <taxon>Strongyloidea</taxon>
        <taxon>Metastrongylidae</taxon>
        <taxon>Parelaphostrongylus</taxon>
    </lineage>
</organism>
<proteinExistence type="predicted"/>
<accession>A0AAD5N103</accession>
<dbReference type="Proteomes" id="UP001196413">
    <property type="component" value="Unassembled WGS sequence"/>
</dbReference>
<keyword evidence="2" id="KW-1185">Reference proteome</keyword>
<comment type="caution">
    <text evidence="1">The sequence shown here is derived from an EMBL/GenBank/DDBJ whole genome shotgun (WGS) entry which is preliminary data.</text>
</comment>
<sequence>MEANFFRSLTAVFTEEDSTRPTTEAKTITTRTTVANRLESSGLNKKKRLETLAV</sequence>
<evidence type="ECO:0000313" key="2">
    <source>
        <dbReference type="Proteomes" id="UP001196413"/>
    </source>
</evidence>
<name>A0AAD5N103_PARTN</name>
<protein>
    <submittedName>
        <fullName evidence="1">Uncharacterized protein</fullName>
    </submittedName>
</protein>
<evidence type="ECO:0000313" key="1">
    <source>
        <dbReference type="EMBL" id="KAJ1359616.1"/>
    </source>
</evidence>
<gene>
    <name evidence="1" type="ORF">KIN20_018389</name>
</gene>